<name>M0ANT3_9EURY</name>
<proteinExistence type="predicted"/>
<protein>
    <submittedName>
        <fullName evidence="1">Uncharacterized protein</fullName>
    </submittedName>
</protein>
<dbReference type="Proteomes" id="UP000011591">
    <property type="component" value="Unassembled WGS sequence"/>
</dbReference>
<reference evidence="1 2" key="1">
    <citation type="journal article" date="2014" name="PLoS Genet.">
        <title>Phylogenetically driven sequencing of extremely halophilic archaea reveals strategies for static and dynamic osmo-response.</title>
        <authorList>
            <person name="Becker E.A."/>
            <person name="Seitzer P.M."/>
            <person name="Tritt A."/>
            <person name="Larsen D."/>
            <person name="Krusor M."/>
            <person name="Yao A.I."/>
            <person name="Wu D."/>
            <person name="Madern D."/>
            <person name="Eisen J.A."/>
            <person name="Darling A.E."/>
            <person name="Facciotti M.T."/>
        </authorList>
    </citation>
    <scope>NUCLEOTIDE SEQUENCE [LARGE SCALE GENOMIC DNA]</scope>
    <source>
        <strain evidence="1 2">DSM 13077</strain>
    </source>
</reference>
<evidence type="ECO:0000313" key="1">
    <source>
        <dbReference type="EMBL" id="ELY99592.1"/>
    </source>
</evidence>
<gene>
    <name evidence="1" type="ORF">C480_20014</name>
</gene>
<organism evidence="1 2">
    <name type="scientific">Natrialba aegyptia DSM 13077</name>
    <dbReference type="NCBI Taxonomy" id="1227491"/>
    <lineage>
        <taxon>Archaea</taxon>
        <taxon>Methanobacteriati</taxon>
        <taxon>Methanobacteriota</taxon>
        <taxon>Stenosarchaea group</taxon>
        <taxon>Halobacteria</taxon>
        <taxon>Halobacteriales</taxon>
        <taxon>Natrialbaceae</taxon>
        <taxon>Natrialba</taxon>
    </lineage>
</organism>
<dbReference type="AlphaFoldDB" id="M0ANT3"/>
<accession>M0ANT3</accession>
<sequence length="63" mass="6811">MPILNDFAYGCLEEGPSLVFERCVDLRVAASIELPHLEGDLATFGVALSRLIPLVELVDLVVA</sequence>
<dbReference type="EMBL" id="AOIP01000056">
    <property type="protein sequence ID" value="ELY99592.1"/>
    <property type="molecule type" value="Genomic_DNA"/>
</dbReference>
<comment type="caution">
    <text evidence="1">The sequence shown here is derived from an EMBL/GenBank/DDBJ whole genome shotgun (WGS) entry which is preliminary data.</text>
</comment>
<keyword evidence="2" id="KW-1185">Reference proteome</keyword>
<evidence type="ECO:0000313" key="2">
    <source>
        <dbReference type="Proteomes" id="UP000011591"/>
    </source>
</evidence>